<protein>
    <submittedName>
        <fullName evidence="1">Uncharacterized protein</fullName>
    </submittedName>
</protein>
<dbReference type="SUPFAM" id="SSF56281">
    <property type="entry name" value="Metallo-hydrolase/oxidoreductase"/>
    <property type="match status" value="1"/>
</dbReference>
<sequence length="527" mass="57922">MTRPKKGGPANAKSQIIVRMYRALGAQGREYAGYLGDCFLIRVLNGDEPPAHILIDFGILMGSAQAEARMRQIATDIVKTTGGTFAADGSVLTKGSLDLLVITHEHWDHISGFSQAQDIIFGGLAINKLWMAWTEDDNDAFANQLRQDRDKRGVALAALSEIIQQAAASPTSSPFAADRQVALSGLDAFLGPLVANSGAGPVDAAFGAAPVKAKRLKGRDIMEKVKAEALSKEFLLPGQVVAAPGALKAFVLGPPHNLERLKQDKPSSGPAKETYLDNRAFDDLLFRLVDGESHDPDNDLPFASRSHRIRTDHVRAADNASTAIDVNTDTGILRWLNERYYAGADRDGRDQSRRAIDADWLGAAGPLALKLDSDTNNTSLVLAFELPDETFMLFPGDAQVGNWLSWHDQKYKYKYQDEDRELSATDILGRVRFYKVGHHGSHNATLKEKGLDLMTHRELVAAIPTDEVFGKQQGAKGWQMPNPHLKEAILTATKGRTFRNDDTLNAHYTQFKNALNSTDLYLEYRVF</sequence>
<dbReference type="InterPro" id="IPR036866">
    <property type="entry name" value="RibonucZ/Hydroxyglut_hydro"/>
</dbReference>
<reference evidence="1 2" key="1">
    <citation type="submission" date="2019-09" db="EMBL/GenBank/DDBJ databases">
        <authorList>
            <person name="Chandra G."/>
            <person name="Truman W A."/>
        </authorList>
    </citation>
    <scope>NUCLEOTIDE SEQUENCE [LARGE SCALE GENOMIC DNA]</scope>
    <source>
        <strain evidence="1">PS862</strain>
    </source>
</reference>
<dbReference type="AlphaFoldDB" id="A0A5E7MIH3"/>
<gene>
    <name evidence="1" type="ORF">PS862_04022</name>
</gene>
<dbReference type="OrthoDB" id="418728at2"/>
<evidence type="ECO:0000313" key="2">
    <source>
        <dbReference type="Proteomes" id="UP000385207"/>
    </source>
</evidence>
<name>A0A5E7MIH3_PSEFL</name>
<evidence type="ECO:0000313" key="1">
    <source>
        <dbReference type="EMBL" id="VVP24370.1"/>
    </source>
</evidence>
<accession>A0A5E7MIH3</accession>
<dbReference type="RefSeq" id="WP_150784605.1">
    <property type="nucleotide sequence ID" value="NZ_CABVII010000019.1"/>
</dbReference>
<dbReference type="EMBL" id="CABVII010000019">
    <property type="protein sequence ID" value="VVP24370.1"/>
    <property type="molecule type" value="Genomic_DNA"/>
</dbReference>
<proteinExistence type="predicted"/>
<dbReference type="Proteomes" id="UP000385207">
    <property type="component" value="Unassembled WGS sequence"/>
</dbReference>
<organism evidence="1 2">
    <name type="scientific">Pseudomonas fluorescens</name>
    <dbReference type="NCBI Taxonomy" id="294"/>
    <lineage>
        <taxon>Bacteria</taxon>
        <taxon>Pseudomonadati</taxon>
        <taxon>Pseudomonadota</taxon>
        <taxon>Gammaproteobacteria</taxon>
        <taxon>Pseudomonadales</taxon>
        <taxon>Pseudomonadaceae</taxon>
        <taxon>Pseudomonas</taxon>
    </lineage>
</organism>
<dbReference type="Gene3D" id="3.60.15.10">
    <property type="entry name" value="Ribonuclease Z/Hydroxyacylglutathione hydrolase-like"/>
    <property type="match status" value="2"/>
</dbReference>